<dbReference type="Pfam" id="PF14111">
    <property type="entry name" value="DUF4283"/>
    <property type="match status" value="1"/>
</dbReference>
<evidence type="ECO:0000313" key="3">
    <source>
        <dbReference type="EMBL" id="KAF5191655.1"/>
    </source>
</evidence>
<dbReference type="PANTHER" id="PTHR31286:SF60">
    <property type="entry name" value="PROTEIN, PUTATIVE-RELATED"/>
    <property type="match status" value="1"/>
</dbReference>
<dbReference type="PANTHER" id="PTHR31286">
    <property type="entry name" value="GLYCINE-RICH CELL WALL STRUCTURAL PROTEIN 1.8-LIKE"/>
    <property type="match status" value="1"/>
</dbReference>
<evidence type="ECO:0000259" key="2">
    <source>
        <dbReference type="Pfam" id="PF14111"/>
    </source>
</evidence>
<keyword evidence="4" id="KW-1185">Reference proteome</keyword>
<organism evidence="3 4">
    <name type="scientific">Thalictrum thalictroides</name>
    <name type="common">Rue-anemone</name>
    <name type="synonym">Anemone thalictroides</name>
    <dbReference type="NCBI Taxonomy" id="46969"/>
    <lineage>
        <taxon>Eukaryota</taxon>
        <taxon>Viridiplantae</taxon>
        <taxon>Streptophyta</taxon>
        <taxon>Embryophyta</taxon>
        <taxon>Tracheophyta</taxon>
        <taxon>Spermatophyta</taxon>
        <taxon>Magnoliopsida</taxon>
        <taxon>Ranunculales</taxon>
        <taxon>Ranunculaceae</taxon>
        <taxon>Thalictroideae</taxon>
        <taxon>Thalictrum</taxon>
    </lineage>
</organism>
<feature type="region of interest" description="Disordered" evidence="1">
    <location>
        <begin position="228"/>
        <end position="285"/>
    </location>
</feature>
<gene>
    <name evidence="3" type="ORF">FRX31_018758</name>
</gene>
<dbReference type="InterPro" id="IPR025558">
    <property type="entry name" value="DUF4283"/>
</dbReference>
<evidence type="ECO:0000256" key="1">
    <source>
        <dbReference type="SAM" id="MobiDB-lite"/>
    </source>
</evidence>
<feature type="region of interest" description="Disordered" evidence="1">
    <location>
        <begin position="308"/>
        <end position="342"/>
    </location>
</feature>
<feature type="compositionally biased region" description="Polar residues" evidence="1">
    <location>
        <begin position="264"/>
        <end position="277"/>
    </location>
</feature>
<evidence type="ECO:0000313" key="4">
    <source>
        <dbReference type="Proteomes" id="UP000554482"/>
    </source>
</evidence>
<sequence>MADPLSLDGGRDSVPLHRSEVESVDLNNLVMLPVQQPNNVEGGSGKITSFAEKVRGVQPQVIDVSKLPSPGMKGFFMVRLSCEEDLVRIWGSSWKFGGQMIRLTKWTPDFDPDLQKSTNALLWVKFPKLKQQYWDYELLMSMGKALGSPVGIDRHTLERDFGYYAMVLVDIDLSKTIPSSIHVEEEGGNDFIQEIEIQKMPRFCTHCKSIGHAVFECKSLQKVRQIEESKDNSDQFKRPYKKNNNSKFNKQPAGEKQLDLQGENEPQLSQVGVSQQRVGERDEEVVHQEQVIIEVEGIKDRWGKLASLEPDPFAHNKGNGRKKKSKDVVAGTPATRSKSTSQ</sequence>
<proteinExistence type="predicted"/>
<protein>
    <recommendedName>
        <fullName evidence="2">DUF4283 domain-containing protein</fullName>
    </recommendedName>
</protein>
<dbReference type="OrthoDB" id="1098763at2759"/>
<dbReference type="AlphaFoldDB" id="A0A7J6W5N9"/>
<name>A0A7J6W5N9_THATH</name>
<accession>A0A7J6W5N9</accession>
<feature type="compositionally biased region" description="Basic and acidic residues" evidence="1">
    <location>
        <begin position="228"/>
        <end position="237"/>
    </location>
</feature>
<dbReference type="EMBL" id="JABWDY010022548">
    <property type="protein sequence ID" value="KAF5191655.1"/>
    <property type="molecule type" value="Genomic_DNA"/>
</dbReference>
<dbReference type="InterPro" id="IPR040256">
    <property type="entry name" value="At4g02000-like"/>
</dbReference>
<reference evidence="3 4" key="1">
    <citation type="submission" date="2020-06" db="EMBL/GenBank/DDBJ databases">
        <title>Transcriptomic and genomic resources for Thalictrum thalictroides and T. hernandezii: Facilitating candidate gene discovery in an emerging model plant lineage.</title>
        <authorList>
            <person name="Arias T."/>
            <person name="Riano-Pachon D.M."/>
            <person name="Di Stilio V.S."/>
        </authorList>
    </citation>
    <scope>NUCLEOTIDE SEQUENCE [LARGE SCALE GENOMIC DNA]</scope>
    <source>
        <strain evidence="4">cv. WT478/WT964</strain>
        <tissue evidence="3">Leaves</tissue>
    </source>
</reference>
<comment type="caution">
    <text evidence="3">The sequence shown here is derived from an EMBL/GenBank/DDBJ whole genome shotgun (WGS) entry which is preliminary data.</text>
</comment>
<dbReference type="Proteomes" id="UP000554482">
    <property type="component" value="Unassembled WGS sequence"/>
</dbReference>
<feature type="domain" description="DUF4283" evidence="2">
    <location>
        <begin position="73"/>
        <end position="113"/>
    </location>
</feature>